<gene>
    <name evidence="2" type="ORF">CUNI_LOCUS17460</name>
</gene>
<dbReference type="PANTHER" id="PTHR15337">
    <property type="entry name" value="ANTERIOR GRADIENT PROTEIN-RELATED"/>
    <property type="match status" value="1"/>
</dbReference>
<dbReference type="GO" id="GO:0005783">
    <property type="term" value="C:endoplasmic reticulum"/>
    <property type="evidence" value="ECO:0007669"/>
    <property type="project" value="TreeGrafter"/>
</dbReference>
<dbReference type="Pfam" id="PF13899">
    <property type="entry name" value="Thioredoxin_7"/>
    <property type="match status" value="1"/>
</dbReference>
<sequence>MNLSRFLTFGISPFFGVLFAGRDLARGWGDNITWLQLQDALQEAQIVQKPMMVIVHKESCPVCARVKPLFASHPGINKLSQHFVMVNLEPDEVPRTPEFEPDGAYVPRILFFSHDGRIFRNIIGKEPRNKYFYDDMRLLENNMKRVLRQYREVQHPSDAAQ</sequence>
<comment type="caution">
    <text evidence="2">The sequence shown here is derived from an EMBL/GenBank/DDBJ whole genome shotgun (WGS) entry which is preliminary data.</text>
</comment>
<dbReference type="Gene3D" id="3.40.30.10">
    <property type="entry name" value="Glutaredoxin"/>
    <property type="match status" value="1"/>
</dbReference>
<keyword evidence="3" id="KW-1185">Reference proteome</keyword>
<dbReference type="OrthoDB" id="6038943at2759"/>
<evidence type="ECO:0008006" key="4">
    <source>
        <dbReference type="Google" id="ProtNLM"/>
    </source>
</evidence>
<evidence type="ECO:0000256" key="1">
    <source>
        <dbReference type="ARBA" id="ARBA00022729"/>
    </source>
</evidence>
<dbReference type="InterPro" id="IPR036249">
    <property type="entry name" value="Thioredoxin-like_sf"/>
</dbReference>
<evidence type="ECO:0000313" key="3">
    <source>
        <dbReference type="Proteomes" id="UP000678393"/>
    </source>
</evidence>
<dbReference type="AlphaFoldDB" id="A0A8S3ZVH3"/>
<evidence type="ECO:0000313" key="2">
    <source>
        <dbReference type="EMBL" id="CAG5131902.1"/>
    </source>
</evidence>
<name>A0A8S3ZVH3_9EUPU</name>
<dbReference type="EMBL" id="CAJHNH020004924">
    <property type="protein sequence ID" value="CAG5131902.1"/>
    <property type="molecule type" value="Genomic_DNA"/>
</dbReference>
<organism evidence="2 3">
    <name type="scientific">Candidula unifasciata</name>
    <dbReference type="NCBI Taxonomy" id="100452"/>
    <lineage>
        <taxon>Eukaryota</taxon>
        <taxon>Metazoa</taxon>
        <taxon>Spiralia</taxon>
        <taxon>Lophotrochozoa</taxon>
        <taxon>Mollusca</taxon>
        <taxon>Gastropoda</taxon>
        <taxon>Heterobranchia</taxon>
        <taxon>Euthyneura</taxon>
        <taxon>Panpulmonata</taxon>
        <taxon>Eupulmonata</taxon>
        <taxon>Stylommatophora</taxon>
        <taxon>Helicina</taxon>
        <taxon>Helicoidea</taxon>
        <taxon>Geomitridae</taxon>
        <taxon>Candidula</taxon>
    </lineage>
</organism>
<dbReference type="SUPFAM" id="SSF52833">
    <property type="entry name" value="Thioredoxin-like"/>
    <property type="match status" value="1"/>
</dbReference>
<reference evidence="2" key="1">
    <citation type="submission" date="2021-04" db="EMBL/GenBank/DDBJ databases">
        <authorList>
            <consortium name="Molecular Ecology Group"/>
        </authorList>
    </citation>
    <scope>NUCLEOTIDE SEQUENCE</scope>
</reference>
<dbReference type="InterPro" id="IPR051099">
    <property type="entry name" value="AGR/TXD"/>
</dbReference>
<dbReference type="PANTHER" id="PTHR15337:SF11">
    <property type="entry name" value="THIOREDOXIN DOMAIN-CONTAINING PROTEIN"/>
    <property type="match status" value="1"/>
</dbReference>
<proteinExistence type="predicted"/>
<protein>
    <recommendedName>
        <fullName evidence="4">Thioredoxin domain-containing protein 12</fullName>
    </recommendedName>
</protein>
<keyword evidence="1" id="KW-0732">Signal</keyword>
<accession>A0A8S3ZVH3</accession>
<dbReference type="Proteomes" id="UP000678393">
    <property type="component" value="Unassembled WGS sequence"/>
</dbReference>